<comment type="similarity">
    <text evidence="1">Belongs to the CBF/MAK21 family.</text>
</comment>
<evidence type="ECO:0000259" key="3">
    <source>
        <dbReference type="Pfam" id="PF03914"/>
    </source>
</evidence>
<dbReference type="GO" id="GO:0032040">
    <property type="term" value="C:small-subunit processome"/>
    <property type="evidence" value="ECO:0007669"/>
    <property type="project" value="TreeGrafter"/>
</dbReference>
<keyword evidence="5" id="KW-1185">Reference proteome</keyword>
<dbReference type="InterPro" id="IPR027193">
    <property type="entry name" value="Noc4"/>
</dbReference>
<dbReference type="Proteomes" id="UP000012073">
    <property type="component" value="Unassembled WGS sequence"/>
</dbReference>
<dbReference type="Gramene" id="CDF41092">
    <property type="protein sequence ID" value="CDF41092"/>
    <property type="gene ID" value="CHC_T00007318001"/>
</dbReference>
<dbReference type="AlphaFoldDB" id="R7QRH8"/>
<gene>
    <name evidence="4" type="ORF">CHC_T00007318001</name>
</gene>
<dbReference type="PANTHER" id="PTHR12455:SF0">
    <property type="entry name" value="NUCLEOLAR COMPLEX PROTEIN 4 HOMOLOG"/>
    <property type="match status" value="1"/>
</dbReference>
<dbReference type="InterPro" id="IPR005612">
    <property type="entry name" value="CCAAT-binding_factor"/>
</dbReference>
<dbReference type="EMBL" id="HG002309">
    <property type="protein sequence ID" value="CDF41092.1"/>
    <property type="molecule type" value="Genomic_DNA"/>
</dbReference>
<organism evidence="4 5">
    <name type="scientific">Chondrus crispus</name>
    <name type="common">Carrageen Irish moss</name>
    <name type="synonym">Polymorpha crispa</name>
    <dbReference type="NCBI Taxonomy" id="2769"/>
    <lineage>
        <taxon>Eukaryota</taxon>
        <taxon>Rhodophyta</taxon>
        <taxon>Florideophyceae</taxon>
        <taxon>Rhodymeniophycidae</taxon>
        <taxon>Gigartinales</taxon>
        <taxon>Gigartinaceae</taxon>
        <taxon>Chondrus</taxon>
    </lineage>
</organism>
<evidence type="ECO:0000256" key="2">
    <source>
        <dbReference type="SAM" id="MobiDB-lite"/>
    </source>
</evidence>
<dbReference type="KEGG" id="ccp:CHC_T00007318001"/>
<dbReference type="PhylomeDB" id="R7QRH8"/>
<evidence type="ECO:0000313" key="5">
    <source>
        <dbReference type="Proteomes" id="UP000012073"/>
    </source>
</evidence>
<feature type="domain" description="CCAAT-binding factor" evidence="3">
    <location>
        <begin position="252"/>
        <end position="417"/>
    </location>
</feature>
<feature type="region of interest" description="Disordered" evidence="2">
    <location>
        <begin position="364"/>
        <end position="394"/>
    </location>
</feature>
<dbReference type="PANTHER" id="PTHR12455">
    <property type="entry name" value="NUCLEOLAR COMPLEX PROTEIN 4"/>
    <property type="match status" value="1"/>
</dbReference>
<dbReference type="Pfam" id="PF03914">
    <property type="entry name" value="CBF"/>
    <property type="match status" value="1"/>
</dbReference>
<reference evidence="5" key="1">
    <citation type="journal article" date="2013" name="Proc. Natl. Acad. Sci. U.S.A.">
        <title>Genome structure and metabolic features in the red seaweed Chondrus crispus shed light on evolution of the Archaeplastida.</title>
        <authorList>
            <person name="Collen J."/>
            <person name="Porcel B."/>
            <person name="Carre W."/>
            <person name="Ball S.G."/>
            <person name="Chaparro C."/>
            <person name="Tonon T."/>
            <person name="Barbeyron T."/>
            <person name="Michel G."/>
            <person name="Noel B."/>
            <person name="Valentin K."/>
            <person name="Elias M."/>
            <person name="Artiguenave F."/>
            <person name="Arun A."/>
            <person name="Aury J.M."/>
            <person name="Barbosa-Neto J.F."/>
            <person name="Bothwell J.H."/>
            <person name="Bouget F.Y."/>
            <person name="Brillet L."/>
            <person name="Cabello-Hurtado F."/>
            <person name="Capella-Gutierrez S."/>
            <person name="Charrier B."/>
            <person name="Cladiere L."/>
            <person name="Cock J.M."/>
            <person name="Coelho S.M."/>
            <person name="Colleoni C."/>
            <person name="Czjzek M."/>
            <person name="Da Silva C."/>
            <person name="Delage L."/>
            <person name="Denoeud F."/>
            <person name="Deschamps P."/>
            <person name="Dittami S.M."/>
            <person name="Gabaldon T."/>
            <person name="Gachon C.M."/>
            <person name="Groisillier A."/>
            <person name="Herve C."/>
            <person name="Jabbari K."/>
            <person name="Katinka M."/>
            <person name="Kloareg B."/>
            <person name="Kowalczyk N."/>
            <person name="Labadie K."/>
            <person name="Leblanc C."/>
            <person name="Lopez P.J."/>
            <person name="McLachlan D.H."/>
            <person name="Meslet-Cladiere L."/>
            <person name="Moustafa A."/>
            <person name="Nehr Z."/>
            <person name="Nyvall Collen P."/>
            <person name="Panaud O."/>
            <person name="Partensky F."/>
            <person name="Poulain J."/>
            <person name="Rensing S.A."/>
            <person name="Rousvoal S."/>
            <person name="Samson G."/>
            <person name="Symeonidi A."/>
            <person name="Weissenbach J."/>
            <person name="Zambounis A."/>
            <person name="Wincker P."/>
            <person name="Boyen C."/>
        </authorList>
    </citation>
    <scope>NUCLEOTIDE SEQUENCE [LARGE SCALE GENOMIC DNA]</scope>
    <source>
        <strain evidence="5">cv. Stackhouse</strain>
    </source>
</reference>
<protein>
    <recommendedName>
        <fullName evidence="3">CCAAT-binding factor domain-containing protein</fullName>
    </recommendedName>
</protein>
<dbReference type="GO" id="GO:0030692">
    <property type="term" value="C:Noc4p-Nop14p complex"/>
    <property type="evidence" value="ECO:0007669"/>
    <property type="project" value="TreeGrafter"/>
</dbReference>
<dbReference type="RefSeq" id="XP_005711386.1">
    <property type="nucleotide sequence ID" value="XM_005711329.1"/>
</dbReference>
<evidence type="ECO:0000256" key="1">
    <source>
        <dbReference type="ARBA" id="ARBA00007797"/>
    </source>
</evidence>
<proteinExistence type="inferred from homology"/>
<dbReference type="GO" id="GO:0042254">
    <property type="term" value="P:ribosome biogenesis"/>
    <property type="evidence" value="ECO:0007669"/>
    <property type="project" value="InterPro"/>
</dbReference>
<dbReference type="OrthoDB" id="4760at2759"/>
<dbReference type="GeneID" id="17319126"/>
<dbReference type="STRING" id="2769.R7QRH8"/>
<name>R7QRH8_CHOCR</name>
<accession>R7QRH8</accession>
<evidence type="ECO:0000313" key="4">
    <source>
        <dbReference type="EMBL" id="CDF41092.1"/>
    </source>
</evidence>
<sequence length="486" mass="53824">MVSQSAFVSTTERIRALEKSFHAEGVKHANNLVEILKHVTPGDPGCTRAIHASRRILTALEKLAALEDVLRKWTQERRADYASALIAILASAAASELEKETAITGAALTHATIWSTFLKCAMEGKAEKTQKDVILDCFVKRFGDLRLTAMHLVKARAGDLDMRLEVMRYCAGPTEQKAARKSDVKVTDKDLRKAFGAAWVSLVADKSLSSEHRRDILERVPTELIPNMSDPLVLADFLNDSYNNGKDVSVATTALDGLFVLISKHGLDYPLFYPKLYALMSPDALFYANGRKRFLELSALFLRQGAMLPGGMVAAFVKRLTRRALMAPTEGALWCLRLAVDLLYKHPNVSYIVHRTVNLFDGTNTTGSVGKKRPRTDTTKDPFDDEELDPQASKADESSLWELEVLADHISPAVSRLVTSFSKDVRKNPPAPPGVLSDYTGLSFEDTFQAEFKRRAKSSHLAYDMPGRGPGVEEIGKKLQPCMEWA</sequence>